<name>A0ACC1T0J6_9HYPO</name>
<accession>A0ACC1T0J6</accession>
<keyword evidence="2" id="KW-1185">Reference proteome</keyword>
<gene>
    <name evidence="1" type="ORF">NM208_g174</name>
</gene>
<dbReference type="Proteomes" id="UP001148629">
    <property type="component" value="Unassembled WGS sequence"/>
</dbReference>
<dbReference type="EMBL" id="JANRMS010000008">
    <property type="protein sequence ID" value="KAJ3550076.1"/>
    <property type="molecule type" value="Genomic_DNA"/>
</dbReference>
<reference evidence="1" key="1">
    <citation type="submission" date="2022-08" db="EMBL/GenBank/DDBJ databases">
        <title>Genome Sequence of Fusarium decemcellulare.</title>
        <authorList>
            <person name="Buettner E."/>
        </authorList>
    </citation>
    <scope>NUCLEOTIDE SEQUENCE</scope>
    <source>
        <strain evidence="1">Babe19</strain>
    </source>
</reference>
<proteinExistence type="predicted"/>
<evidence type="ECO:0000313" key="1">
    <source>
        <dbReference type="EMBL" id="KAJ3550076.1"/>
    </source>
</evidence>
<sequence length="148" mass="17281">MSFSDNHRIKTDLALVTEIWTGICSSASKPSLLNLRLTSSQLCATATPWAFRSLRLEGYGPSHTRFIQVSKSPELRASIREVTIDTWFTPSFEYNASESYEAPMPFMQTIPYWRFFDKVITLHLRFNELCGMQYREEYLTAIEETWEF</sequence>
<comment type="caution">
    <text evidence="1">The sequence shown here is derived from an EMBL/GenBank/DDBJ whole genome shotgun (WGS) entry which is preliminary data.</text>
</comment>
<evidence type="ECO:0000313" key="2">
    <source>
        <dbReference type="Proteomes" id="UP001148629"/>
    </source>
</evidence>
<organism evidence="1 2">
    <name type="scientific">Fusarium decemcellulare</name>
    <dbReference type="NCBI Taxonomy" id="57161"/>
    <lineage>
        <taxon>Eukaryota</taxon>
        <taxon>Fungi</taxon>
        <taxon>Dikarya</taxon>
        <taxon>Ascomycota</taxon>
        <taxon>Pezizomycotina</taxon>
        <taxon>Sordariomycetes</taxon>
        <taxon>Hypocreomycetidae</taxon>
        <taxon>Hypocreales</taxon>
        <taxon>Nectriaceae</taxon>
        <taxon>Fusarium</taxon>
        <taxon>Fusarium decemcellulare species complex</taxon>
    </lineage>
</organism>
<protein>
    <submittedName>
        <fullName evidence="1">Uncharacterized protein</fullName>
    </submittedName>
</protein>